<dbReference type="EMBL" id="CP023819">
    <property type="protein sequence ID" value="ATL90631.1"/>
    <property type="molecule type" value="Genomic_DNA"/>
</dbReference>
<gene>
    <name evidence="2" type="ORF">CRH10_10140</name>
    <name evidence="3" type="ORF">GKD95_06910</name>
</gene>
<proteinExistence type="predicted"/>
<dbReference type="GO" id="GO:0003824">
    <property type="term" value="F:catalytic activity"/>
    <property type="evidence" value="ECO:0007669"/>
    <property type="project" value="TreeGrafter"/>
</dbReference>
<accession>A0A291TCC6</accession>
<reference evidence="3 5" key="2">
    <citation type="journal article" date="2019" name="Nat. Med.">
        <title>A library of human gut bacterial isolates paired with longitudinal multiomics data enables mechanistic microbiome research.</title>
        <authorList>
            <person name="Poyet M."/>
            <person name="Groussin M."/>
            <person name="Gibbons S.M."/>
            <person name="Avila-Pacheco J."/>
            <person name="Jiang X."/>
            <person name="Kearney S.M."/>
            <person name="Perrotta A.R."/>
            <person name="Berdy B."/>
            <person name="Zhao S."/>
            <person name="Lieberman T.D."/>
            <person name="Swanson P.K."/>
            <person name="Smith M."/>
            <person name="Roesemann S."/>
            <person name="Alexander J.E."/>
            <person name="Rich S.A."/>
            <person name="Livny J."/>
            <person name="Vlamakis H."/>
            <person name="Clish C."/>
            <person name="Bullock K."/>
            <person name="Deik A."/>
            <person name="Scott J."/>
            <person name="Pierce K.A."/>
            <person name="Xavier R.J."/>
            <person name="Alm E.J."/>
        </authorList>
    </citation>
    <scope>NUCLEOTIDE SEQUENCE [LARGE SCALE GENOMIC DNA]</scope>
    <source>
        <strain evidence="3 5">BIOML-A1</strain>
    </source>
</reference>
<feature type="domain" description="ABM" evidence="1">
    <location>
        <begin position="4"/>
        <end position="95"/>
    </location>
</feature>
<name>A0A291TCC6_9FIRM</name>
<dbReference type="SUPFAM" id="SSF54909">
    <property type="entry name" value="Dimeric alpha+beta barrel"/>
    <property type="match status" value="1"/>
</dbReference>
<evidence type="ECO:0000313" key="3">
    <source>
        <dbReference type="EMBL" id="MSC63073.1"/>
    </source>
</evidence>
<protein>
    <recommendedName>
        <fullName evidence="1">ABM domain-containing protein</fullName>
    </recommendedName>
</protein>
<dbReference type="InterPro" id="IPR007138">
    <property type="entry name" value="ABM_dom"/>
</dbReference>
<dbReference type="AlphaFoldDB" id="A0A291TCC6"/>
<evidence type="ECO:0000313" key="2">
    <source>
        <dbReference type="EMBL" id="ATL90631.1"/>
    </source>
</evidence>
<dbReference type="InterPro" id="IPR050744">
    <property type="entry name" value="AI-2_Isomerase_LsrG"/>
</dbReference>
<dbReference type="EMBL" id="WKQN01000004">
    <property type="protein sequence ID" value="MSC63073.1"/>
    <property type="molecule type" value="Genomic_DNA"/>
</dbReference>
<dbReference type="Gene3D" id="3.30.70.100">
    <property type="match status" value="1"/>
</dbReference>
<evidence type="ECO:0000313" key="5">
    <source>
        <dbReference type="Proteomes" id="UP000461506"/>
    </source>
</evidence>
<dbReference type="Proteomes" id="UP000223709">
    <property type="component" value="Chromosome"/>
</dbReference>
<evidence type="ECO:0000259" key="1">
    <source>
        <dbReference type="PROSITE" id="PS51725"/>
    </source>
</evidence>
<sequence length="98" mass="11219">MEHMMLLVTYRMLPGQRDAFLQEVAAAGILAKVQQEDGFERYDYYLSAADPDELLIVEEWDSEAQQQAHVNTDHMAQLRAIKEKYVASTAMQRIAKAD</sequence>
<reference evidence="2 4" key="1">
    <citation type="submission" date="2017-10" db="EMBL/GenBank/DDBJ databases">
        <title>Complete Genome Sequence of Faecalibacterium prausnitzii isolated from the gut of healthy adult Indian.</title>
        <authorList>
            <person name="Bag S."/>
            <person name="Ghosh T.S."/>
            <person name="Das B."/>
        </authorList>
    </citation>
    <scope>NUCLEOTIDE SEQUENCE [LARGE SCALE GENOMIC DNA]</scope>
    <source>
        <strain evidence="2 4">Indica</strain>
    </source>
</reference>
<evidence type="ECO:0000313" key="4">
    <source>
        <dbReference type="Proteomes" id="UP000223709"/>
    </source>
</evidence>
<dbReference type="Proteomes" id="UP000461506">
    <property type="component" value="Unassembled WGS sequence"/>
</dbReference>
<dbReference type="RefSeq" id="WP_098924405.1">
    <property type="nucleotide sequence ID" value="NZ_CP023819.1"/>
</dbReference>
<dbReference type="PANTHER" id="PTHR33336">
    <property type="entry name" value="QUINOL MONOOXYGENASE YGIN-RELATED"/>
    <property type="match status" value="1"/>
</dbReference>
<dbReference type="InterPro" id="IPR011008">
    <property type="entry name" value="Dimeric_a/b-barrel"/>
</dbReference>
<dbReference type="PROSITE" id="PS51725">
    <property type="entry name" value="ABM"/>
    <property type="match status" value="1"/>
</dbReference>
<dbReference type="Pfam" id="PF03992">
    <property type="entry name" value="ABM"/>
    <property type="match status" value="1"/>
</dbReference>
<organism evidence="2 4">
    <name type="scientific">Faecalibacterium prausnitzii</name>
    <dbReference type="NCBI Taxonomy" id="853"/>
    <lineage>
        <taxon>Bacteria</taxon>
        <taxon>Bacillati</taxon>
        <taxon>Bacillota</taxon>
        <taxon>Clostridia</taxon>
        <taxon>Eubacteriales</taxon>
        <taxon>Oscillospiraceae</taxon>
        <taxon>Faecalibacterium</taxon>
    </lineage>
</organism>
<dbReference type="PANTHER" id="PTHR33336:SF3">
    <property type="entry name" value="ABM DOMAIN-CONTAINING PROTEIN"/>
    <property type="match status" value="1"/>
</dbReference>